<feature type="domain" description="AB hydrolase-1" evidence="2">
    <location>
        <begin position="56"/>
        <end position="257"/>
    </location>
</feature>
<dbReference type="InterPro" id="IPR050266">
    <property type="entry name" value="AB_hydrolase_sf"/>
</dbReference>
<accession>A0ABQ2CA44</accession>
<sequence>MHTETNHQHNSIEPPKSSGPLSWMRQPLTPRVVTTGSLTSHVHSLAGPPEGGPVYVLLHGIGMSHRYFRRLQIVLSGHGDTHSIDLPGFGATPRPDRQLSISDYADVIAATLQKMGAGRVVVVGHSMGSQFATELAVRHPGMVSHVVLLGPVVDSARRTVRQQTLALGLDSLRESPVGNAIVFTDYVRAGMRWYLTELPVMMSYDLEGSLAQVAQPVLVLRGSKDPVASRSWCGKLAATAPDGRYLEIPGKPHIVQHGAAESTAAGIMALAAG</sequence>
<evidence type="ECO:0000313" key="3">
    <source>
        <dbReference type="EMBL" id="GGI69645.1"/>
    </source>
</evidence>
<dbReference type="Pfam" id="PF12697">
    <property type="entry name" value="Abhydrolase_6"/>
    <property type="match status" value="1"/>
</dbReference>
<evidence type="ECO:0000256" key="1">
    <source>
        <dbReference type="SAM" id="MobiDB-lite"/>
    </source>
</evidence>
<dbReference type="Gene3D" id="3.40.50.1820">
    <property type="entry name" value="alpha/beta hydrolase"/>
    <property type="match status" value="1"/>
</dbReference>
<dbReference type="PANTHER" id="PTHR43798:SF33">
    <property type="entry name" value="HYDROLASE, PUTATIVE (AFU_ORTHOLOGUE AFUA_2G14860)-RELATED"/>
    <property type="match status" value="1"/>
</dbReference>
<gene>
    <name evidence="3" type="ORF">GCM10007175_02910</name>
</gene>
<feature type="region of interest" description="Disordered" evidence="1">
    <location>
        <begin position="1"/>
        <end position="24"/>
    </location>
</feature>
<protein>
    <recommendedName>
        <fullName evidence="2">AB hydrolase-1 domain-containing protein</fullName>
    </recommendedName>
</protein>
<evidence type="ECO:0000259" key="2">
    <source>
        <dbReference type="Pfam" id="PF12697"/>
    </source>
</evidence>
<proteinExistence type="predicted"/>
<dbReference type="InterPro" id="IPR000073">
    <property type="entry name" value="AB_hydrolase_1"/>
</dbReference>
<organism evidence="3 4">
    <name type="scientific">Pseudarthrobacter scleromae</name>
    <dbReference type="NCBI Taxonomy" id="158897"/>
    <lineage>
        <taxon>Bacteria</taxon>
        <taxon>Bacillati</taxon>
        <taxon>Actinomycetota</taxon>
        <taxon>Actinomycetes</taxon>
        <taxon>Micrococcales</taxon>
        <taxon>Micrococcaceae</taxon>
        <taxon>Pseudarthrobacter</taxon>
    </lineage>
</organism>
<dbReference type="Proteomes" id="UP000658754">
    <property type="component" value="Unassembled WGS sequence"/>
</dbReference>
<dbReference type="InterPro" id="IPR029058">
    <property type="entry name" value="AB_hydrolase_fold"/>
</dbReference>
<dbReference type="PANTHER" id="PTHR43798">
    <property type="entry name" value="MONOACYLGLYCEROL LIPASE"/>
    <property type="match status" value="1"/>
</dbReference>
<keyword evidence="4" id="KW-1185">Reference proteome</keyword>
<dbReference type="RefSeq" id="WP_188727142.1">
    <property type="nucleotide sequence ID" value="NZ_BMKV01000001.1"/>
</dbReference>
<evidence type="ECO:0000313" key="4">
    <source>
        <dbReference type="Proteomes" id="UP000658754"/>
    </source>
</evidence>
<name>A0ABQ2CA44_9MICC</name>
<reference evidence="4" key="1">
    <citation type="journal article" date="2019" name="Int. J. Syst. Evol. Microbiol.">
        <title>The Global Catalogue of Microorganisms (GCM) 10K type strain sequencing project: providing services to taxonomists for standard genome sequencing and annotation.</title>
        <authorList>
            <consortium name="The Broad Institute Genomics Platform"/>
            <consortium name="The Broad Institute Genome Sequencing Center for Infectious Disease"/>
            <person name="Wu L."/>
            <person name="Ma J."/>
        </authorList>
    </citation>
    <scope>NUCLEOTIDE SEQUENCE [LARGE SCALE GENOMIC DNA]</scope>
    <source>
        <strain evidence="4">CGMCC 1.3601</strain>
    </source>
</reference>
<dbReference type="SUPFAM" id="SSF53474">
    <property type="entry name" value="alpha/beta-Hydrolases"/>
    <property type="match status" value="1"/>
</dbReference>
<comment type="caution">
    <text evidence="3">The sequence shown here is derived from an EMBL/GenBank/DDBJ whole genome shotgun (WGS) entry which is preliminary data.</text>
</comment>
<dbReference type="EMBL" id="BMKV01000001">
    <property type="protein sequence ID" value="GGI69645.1"/>
    <property type="molecule type" value="Genomic_DNA"/>
</dbReference>